<feature type="region of interest" description="Disordered" evidence="1">
    <location>
        <begin position="102"/>
        <end position="124"/>
    </location>
</feature>
<dbReference type="EMBL" id="PDNA01000006">
    <property type="protein sequence ID" value="PGH27518.1"/>
    <property type="molecule type" value="Genomic_DNA"/>
</dbReference>
<dbReference type="Proteomes" id="UP000224634">
    <property type="component" value="Unassembled WGS sequence"/>
</dbReference>
<accession>A0A2B7Z316</accession>
<name>A0A2B7Z316_POLH7</name>
<sequence length="219" mass="24457">MAELGEKSALDLIQRKSIPHLPTPFESTRVPLLANAASRISEGINLAREKVKWLSGHGHIARKSSVLQLDVEKAAAEEFEKNWERHLASSDYASAITDKPLLDDCENEDEGESKNQLPLLPPPSSYGRDTRRDCVVYADAFKFEHLVRLYGNNDDSASDDSFTTADETPTLRRVHSFSSLIAEAETIPPPSPYRLGTSRRSGCVFPEAFAYRHLLRLYG</sequence>
<comment type="caution">
    <text evidence="2">The sequence shown here is derived from an EMBL/GenBank/DDBJ whole genome shotgun (WGS) entry which is preliminary data.</text>
</comment>
<protein>
    <submittedName>
        <fullName evidence="2">Uncharacterized protein</fullName>
    </submittedName>
</protein>
<evidence type="ECO:0000313" key="2">
    <source>
        <dbReference type="EMBL" id="PGH27518.1"/>
    </source>
</evidence>
<proteinExistence type="predicted"/>
<reference evidence="2 3" key="1">
    <citation type="submission" date="2017-10" db="EMBL/GenBank/DDBJ databases">
        <title>Comparative genomics in systemic dimorphic fungi from Ajellomycetaceae.</title>
        <authorList>
            <person name="Munoz J.F."/>
            <person name="Mcewen J.G."/>
            <person name="Clay O.K."/>
            <person name="Cuomo C.A."/>
        </authorList>
    </citation>
    <scope>NUCLEOTIDE SEQUENCE [LARGE SCALE GENOMIC DNA]</scope>
    <source>
        <strain evidence="2 3">UAMH7299</strain>
    </source>
</reference>
<dbReference type="AlphaFoldDB" id="A0A2B7Z316"/>
<gene>
    <name evidence="2" type="ORF">AJ80_00759</name>
</gene>
<keyword evidence="3" id="KW-1185">Reference proteome</keyword>
<evidence type="ECO:0000256" key="1">
    <source>
        <dbReference type="SAM" id="MobiDB-lite"/>
    </source>
</evidence>
<evidence type="ECO:0000313" key="3">
    <source>
        <dbReference type="Proteomes" id="UP000224634"/>
    </source>
</evidence>
<organism evidence="2 3">
    <name type="scientific">Polytolypa hystricis (strain UAMH7299)</name>
    <dbReference type="NCBI Taxonomy" id="1447883"/>
    <lineage>
        <taxon>Eukaryota</taxon>
        <taxon>Fungi</taxon>
        <taxon>Dikarya</taxon>
        <taxon>Ascomycota</taxon>
        <taxon>Pezizomycotina</taxon>
        <taxon>Eurotiomycetes</taxon>
        <taxon>Eurotiomycetidae</taxon>
        <taxon>Onygenales</taxon>
        <taxon>Onygenales incertae sedis</taxon>
        <taxon>Polytolypa</taxon>
    </lineage>
</organism>